<evidence type="ECO:0000313" key="2">
    <source>
        <dbReference type="EMBL" id="MBU2712787.1"/>
    </source>
</evidence>
<evidence type="ECO:0000313" key="3">
    <source>
        <dbReference type="Proteomes" id="UP000690515"/>
    </source>
</evidence>
<keyword evidence="1" id="KW-0472">Membrane</keyword>
<dbReference type="EMBL" id="JAGSOY010000049">
    <property type="protein sequence ID" value="MBU2712787.1"/>
    <property type="molecule type" value="Genomic_DNA"/>
</dbReference>
<organism evidence="2 3">
    <name type="scientific">Zooshikella harenae</name>
    <dbReference type="NCBI Taxonomy" id="2827238"/>
    <lineage>
        <taxon>Bacteria</taxon>
        <taxon>Pseudomonadati</taxon>
        <taxon>Pseudomonadota</taxon>
        <taxon>Gammaproteobacteria</taxon>
        <taxon>Oceanospirillales</taxon>
        <taxon>Zooshikellaceae</taxon>
        <taxon>Zooshikella</taxon>
    </lineage>
</organism>
<keyword evidence="1" id="KW-1133">Transmembrane helix</keyword>
<name>A0ABS5ZFE1_9GAMM</name>
<evidence type="ECO:0008006" key="4">
    <source>
        <dbReference type="Google" id="ProtNLM"/>
    </source>
</evidence>
<comment type="caution">
    <text evidence="2">The sequence shown here is derived from an EMBL/GenBank/DDBJ whole genome shotgun (WGS) entry which is preliminary data.</text>
</comment>
<keyword evidence="3" id="KW-1185">Reference proteome</keyword>
<protein>
    <recommendedName>
        <fullName evidence="4">Twin-arginine translocation signal domain-containing protein</fullName>
    </recommendedName>
</protein>
<accession>A0ABS5ZFE1</accession>
<dbReference type="RefSeq" id="WP_215821013.1">
    <property type="nucleotide sequence ID" value="NZ_JAGSOY010000049.1"/>
</dbReference>
<feature type="transmembrane region" description="Helical" evidence="1">
    <location>
        <begin position="12"/>
        <end position="32"/>
    </location>
</feature>
<dbReference type="InterPro" id="IPR006311">
    <property type="entry name" value="TAT_signal"/>
</dbReference>
<evidence type="ECO:0000256" key="1">
    <source>
        <dbReference type="SAM" id="Phobius"/>
    </source>
</evidence>
<dbReference type="PROSITE" id="PS51318">
    <property type="entry name" value="TAT"/>
    <property type="match status" value="1"/>
</dbReference>
<dbReference type="Proteomes" id="UP000690515">
    <property type="component" value="Unassembled WGS sequence"/>
</dbReference>
<gene>
    <name evidence="2" type="ORF">KCG35_17100</name>
</gene>
<keyword evidence="1" id="KW-0812">Transmembrane</keyword>
<reference evidence="2 3" key="1">
    <citation type="submission" date="2021-04" db="EMBL/GenBank/DDBJ databases">
        <authorList>
            <person name="Pira H."/>
            <person name="Risdian C."/>
            <person name="Wink J."/>
        </authorList>
    </citation>
    <scope>NUCLEOTIDE SEQUENCE [LARGE SCALE GENOMIC DNA]</scope>
    <source>
        <strain evidence="2 3">WH53</strain>
    </source>
</reference>
<proteinExistence type="predicted"/>
<sequence>MNKKIQGRRHFLKLGIIGSLTLATAGTLIPFFSQQLTGPSPSYKVLRPQDIDFFLSVTPVIVGLGKYQPHSIIAPFLNALDDKLNYLASSIRYQLQQVVDLFTAPISKGLLTGQFRGSWQMLHYSNVQQLWQNWQVSRWSMLQQASSAISQLVLLVWYGLAEHWSAINYPGPLFADQLVTQPNDF</sequence>